<reference evidence="2" key="1">
    <citation type="submission" date="2007-07" db="EMBL/GenBank/DDBJ databases">
        <title>Complete genome sequence of Campylobacter hominis ATCC BAA-381, a commensal isolated from the human gastrointestinal tract.</title>
        <authorList>
            <person name="Fouts D.E."/>
            <person name="Mongodin E.F."/>
            <person name="Puiu D."/>
            <person name="Sebastian Y."/>
            <person name="Miller W.G."/>
            <person name="Mandrell R.E."/>
            <person name="Nelson K.E."/>
        </authorList>
    </citation>
    <scope>NUCLEOTIDE SEQUENCE [LARGE SCALE GENOMIC DNA]</scope>
    <source>
        <strain evidence="2">ATCC BAA-381 / LMG 19568 / NCTC 13146 / CH001A</strain>
    </source>
</reference>
<gene>
    <name evidence="1" type="ordered locus">CHAB381_0079</name>
</gene>
<dbReference type="Proteomes" id="UP000002407">
    <property type="component" value="Chromosome"/>
</dbReference>
<dbReference type="AlphaFoldDB" id="A7HZK1"/>
<accession>A7HZK1</accession>
<dbReference type="HOGENOM" id="CLU_2615353_0_0_7"/>
<evidence type="ECO:0000313" key="1">
    <source>
        <dbReference type="EMBL" id="ABS50993.1"/>
    </source>
</evidence>
<sequence>MYKIAFIIDIFQETVEYNINFNSEYNKKISKEIHDELFFIKRLKKFFSFFDEISNIKENPGKKYTLENNVKRKIQRII</sequence>
<organism evidence="1 2">
    <name type="scientific">Campylobacter hominis (strain ATCC BAA-381 / DSM 21671 / CCUG 45161 / LMG 19568 / NCTC 13146 / CH001A)</name>
    <dbReference type="NCBI Taxonomy" id="360107"/>
    <lineage>
        <taxon>Bacteria</taxon>
        <taxon>Pseudomonadati</taxon>
        <taxon>Campylobacterota</taxon>
        <taxon>Epsilonproteobacteria</taxon>
        <taxon>Campylobacterales</taxon>
        <taxon>Campylobacteraceae</taxon>
        <taxon>Campylobacter</taxon>
    </lineage>
</organism>
<name>A7HZK1_CAMHC</name>
<evidence type="ECO:0000313" key="2">
    <source>
        <dbReference type="Proteomes" id="UP000002407"/>
    </source>
</evidence>
<dbReference type="EMBL" id="CP000776">
    <property type="protein sequence ID" value="ABS50993.1"/>
    <property type="molecule type" value="Genomic_DNA"/>
</dbReference>
<dbReference type="KEGG" id="cha:CHAB381_0079"/>
<proteinExistence type="predicted"/>
<keyword evidence="2" id="KW-1185">Reference proteome</keyword>
<protein>
    <submittedName>
        <fullName evidence="1">Uncharacterized protein</fullName>
    </submittedName>
</protein>